<reference evidence="2 3" key="1">
    <citation type="submission" date="2020-08" db="EMBL/GenBank/DDBJ databases">
        <title>Genomic Encyclopedia of Type Strains, Phase IV (KMG-IV): sequencing the most valuable type-strain genomes for metagenomic binning, comparative biology and taxonomic classification.</title>
        <authorList>
            <person name="Goeker M."/>
        </authorList>
    </citation>
    <scope>NUCLEOTIDE SEQUENCE [LARGE SCALE GENOMIC DNA]</scope>
    <source>
        <strain evidence="2 3">DSM 24696</strain>
    </source>
</reference>
<protein>
    <submittedName>
        <fullName evidence="2">Putative phosphosugar-binding protein</fullName>
    </submittedName>
</protein>
<dbReference type="Proteomes" id="UP000551878">
    <property type="component" value="Unassembled WGS sequence"/>
</dbReference>
<dbReference type="Pfam" id="PF10740">
    <property type="entry name" value="DUF2529"/>
    <property type="match status" value="1"/>
</dbReference>
<dbReference type="InterPro" id="IPR046348">
    <property type="entry name" value="SIS_dom_sf"/>
</dbReference>
<dbReference type="InterPro" id="IPR019676">
    <property type="entry name" value="DUF2529"/>
</dbReference>
<evidence type="ECO:0000259" key="1">
    <source>
        <dbReference type="Pfam" id="PF10740"/>
    </source>
</evidence>
<sequence length="176" mass="19591">MLSIYMTQVQGLMQTLKDEQDETIEDASRLIAQRIVGDGSVFIHGIDQMEAIETYAIQGEQTLNSMESLRQKDHFTNVCELDLVYVFSPFANDEKAREVASFAKKQGAHVIGIASVAPEQGQQFFDECDLTLDLGVKHALVPTENKRIGAPHVPMASIAYDCIYLTVTEMIEEFTG</sequence>
<dbReference type="GO" id="GO:1901135">
    <property type="term" value="P:carbohydrate derivative metabolic process"/>
    <property type="evidence" value="ECO:0007669"/>
    <property type="project" value="InterPro"/>
</dbReference>
<keyword evidence="3" id="KW-1185">Reference proteome</keyword>
<name>A0A840QRW8_9BACI</name>
<evidence type="ECO:0000313" key="3">
    <source>
        <dbReference type="Proteomes" id="UP000551878"/>
    </source>
</evidence>
<dbReference type="EMBL" id="JACHHB010000010">
    <property type="protein sequence ID" value="MBB5174104.1"/>
    <property type="molecule type" value="Genomic_DNA"/>
</dbReference>
<feature type="domain" description="DUF2529" evidence="1">
    <location>
        <begin position="1"/>
        <end position="171"/>
    </location>
</feature>
<dbReference type="Gene3D" id="3.40.50.10490">
    <property type="entry name" value="Glucose-6-phosphate isomerase like protein, domain 1"/>
    <property type="match status" value="1"/>
</dbReference>
<dbReference type="AlphaFoldDB" id="A0A840QRW8"/>
<gene>
    <name evidence="2" type="ORF">HNQ41_002298</name>
</gene>
<evidence type="ECO:0000313" key="2">
    <source>
        <dbReference type="EMBL" id="MBB5174104.1"/>
    </source>
</evidence>
<accession>A0A840QRW8</accession>
<proteinExistence type="predicted"/>
<dbReference type="RefSeq" id="WP_184664542.1">
    <property type="nucleotide sequence ID" value="NZ_JACHHB010000010.1"/>
</dbReference>
<comment type="caution">
    <text evidence="2">The sequence shown here is derived from an EMBL/GenBank/DDBJ whole genome shotgun (WGS) entry which is preliminary data.</text>
</comment>
<dbReference type="GO" id="GO:0097367">
    <property type="term" value="F:carbohydrate derivative binding"/>
    <property type="evidence" value="ECO:0007669"/>
    <property type="project" value="InterPro"/>
</dbReference>
<dbReference type="SUPFAM" id="SSF53697">
    <property type="entry name" value="SIS domain"/>
    <property type="match status" value="1"/>
</dbReference>
<organism evidence="2 3">
    <name type="scientific">Texcoconibacillus texcoconensis</name>
    <dbReference type="NCBI Taxonomy" id="1095777"/>
    <lineage>
        <taxon>Bacteria</taxon>
        <taxon>Bacillati</taxon>
        <taxon>Bacillota</taxon>
        <taxon>Bacilli</taxon>
        <taxon>Bacillales</taxon>
        <taxon>Bacillaceae</taxon>
        <taxon>Texcoconibacillus</taxon>
    </lineage>
</organism>